<dbReference type="EnsemblMetazoa" id="G25271.2">
    <property type="protein sequence ID" value="G25271.2:cds"/>
    <property type="gene ID" value="G25271"/>
</dbReference>
<evidence type="ECO:0000256" key="7">
    <source>
        <dbReference type="PIRSR" id="PIRSR624869-2"/>
    </source>
</evidence>
<keyword evidence="7" id="KW-0547">Nucleotide-binding</keyword>
<dbReference type="PANTHER" id="PTHR12450:SF14">
    <property type="entry name" value="GLYCOSAMINOGLYCAN XYLOSYLKINASE"/>
    <property type="match status" value="1"/>
</dbReference>
<sequence>MKPESFEEYTRRLTLHAINKGRTTLRKKPTMREIIQADSIIKEVPVVMEDNSRLSEEEADTDVEKLVKELQKKYWINFHYPLKDSPWRVAEKMVTEREVHPEYAPEIGSILKAMATRKILSADTGYKGTQLKLTLILEGGQIVAFKPRWYRREEIFTETPYSGADRHNGEIAAFHLNRIMEFRRTPLAVGRKINLNTEIIPNGSEQLLKTFFVNGSNTCFYGKCYYCKGEETGVCGEEDILEGTVILWLPRAYPLKTHRHPWARTYVTGKLAQWEKDPNYCTAVQASHIYSQGPRLLDLIDTAIFDFLIGNADRHRYETLGNQMESVFLMLDNGKSFGNPFHDEISILAPLYQCCIVRDETYKRLLTLKKGVLSKVLRQVLKQDPISPILAEQHYPALDRRVTIALEKIQTCIDKVPGKTVLVGKKGS</sequence>
<evidence type="ECO:0000256" key="2">
    <source>
        <dbReference type="ARBA" id="ARBA00006557"/>
    </source>
</evidence>
<evidence type="ECO:0000256" key="5">
    <source>
        <dbReference type="ARBA" id="ARBA00023180"/>
    </source>
</evidence>
<keyword evidence="7" id="KW-0067">ATP-binding</keyword>
<feature type="binding site" evidence="7">
    <location>
        <position position="130"/>
    </location>
    <ligand>
        <name>ATP</name>
        <dbReference type="ChEBI" id="CHEBI:30616"/>
    </ligand>
</feature>
<proteinExistence type="inferred from homology"/>
<dbReference type="GO" id="GO:0005524">
    <property type="term" value="F:ATP binding"/>
    <property type="evidence" value="ECO:0007669"/>
    <property type="project" value="UniProtKB-KW"/>
</dbReference>
<evidence type="ECO:0000256" key="6">
    <source>
        <dbReference type="PIRSR" id="PIRSR624869-1"/>
    </source>
</evidence>
<feature type="binding site" evidence="7">
    <location>
        <position position="332"/>
    </location>
    <ligand>
        <name>ATP</name>
        <dbReference type="ChEBI" id="CHEBI:30616"/>
    </ligand>
</feature>
<feature type="binding site" evidence="8">
    <location>
        <position position="332"/>
    </location>
    <ligand>
        <name>Mn(2+)</name>
        <dbReference type="ChEBI" id="CHEBI:29035"/>
    </ligand>
</feature>
<evidence type="ECO:0000256" key="8">
    <source>
        <dbReference type="PIRSR" id="PIRSR624869-3"/>
    </source>
</evidence>
<evidence type="ECO:0000256" key="3">
    <source>
        <dbReference type="ARBA" id="ARBA00023034"/>
    </source>
</evidence>
<keyword evidence="8" id="KW-0479">Metal-binding</keyword>
<keyword evidence="11" id="KW-1185">Reference proteome</keyword>
<evidence type="ECO:0000259" key="9">
    <source>
        <dbReference type="Pfam" id="PF06702"/>
    </source>
</evidence>
<dbReference type="PANTHER" id="PTHR12450">
    <property type="entry name" value="DENTIN MATRIX PROTEIN 4 PROTEIN FAM20"/>
    <property type="match status" value="1"/>
</dbReference>
<dbReference type="InterPro" id="IPR009581">
    <property type="entry name" value="FAM20_C"/>
</dbReference>
<feature type="binding site" evidence="8">
    <location>
        <position position="165"/>
    </location>
    <ligand>
        <name>Mn(2+)</name>
        <dbReference type="ChEBI" id="CHEBI:29035"/>
    </ligand>
</feature>
<dbReference type="GO" id="GO:0016773">
    <property type="term" value="F:phosphotransferase activity, alcohol group as acceptor"/>
    <property type="evidence" value="ECO:0007669"/>
    <property type="project" value="TreeGrafter"/>
</dbReference>
<keyword evidence="8" id="KW-0464">Manganese</keyword>
<feature type="binding site" evidence="7">
    <location>
        <position position="318"/>
    </location>
    <ligand>
        <name>ATP</name>
        <dbReference type="ChEBI" id="CHEBI:30616"/>
    </ligand>
</feature>
<comment type="cofactor">
    <cofactor evidence="8">
        <name>Mn(2+)</name>
        <dbReference type="ChEBI" id="CHEBI:29035"/>
    </cofactor>
</comment>
<feature type="binding site" evidence="7">
    <location>
        <begin position="246"/>
        <end position="249"/>
    </location>
    <ligand>
        <name>ATP</name>
        <dbReference type="ChEBI" id="CHEBI:30616"/>
    </ligand>
</feature>
<dbReference type="GO" id="GO:0046872">
    <property type="term" value="F:metal ion binding"/>
    <property type="evidence" value="ECO:0007669"/>
    <property type="project" value="UniProtKB-KW"/>
</dbReference>
<reference evidence="10" key="1">
    <citation type="submission" date="2022-08" db="UniProtKB">
        <authorList>
            <consortium name="EnsemblMetazoa"/>
        </authorList>
    </citation>
    <scope>IDENTIFICATION</scope>
    <source>
        <strain evidence="10">05x7-T-G4-1.051#20</strain>
    </source>
</reference>
<keyword evidence="3" id="KW-0333">Golgi apparatus</keyword>
<dbReference type="GO" id="GO:0005794">
    <property type="term" value="C:Golgi apparatus"/>
    <property type="evidence" value="ECO:0007669"/>
    <property type="project" value="UniProtKB-SubCell"/>
</dbReference>
<evidence type="ECO:0000313" key="11">
    <source>
        <dbReference type="Proteomes" id="UP000005408"/>
    </source>
</evidence>
<protein>
    <recommendedName>
        <fullName evidence="9">FAM20 C-terminal domain-containing protein</fullName>
    </recommendedName>
</protein>
<dbReference type="AlphaFoldDB" id="A0A8W8KW33"/>
<accession>A0A8W8KW33</accession>
<feature type="active site" evidence="6">
    <location>
        <position position="313"/>
    </location>
</feature>
<dbReference type="Proteomes" id="UP000005408">
    <property type="component" value="Unassembled WGS sequence"/>
</dbReference>
<evidence type="ECO:0000256" key="1">
    <source>
        <dbReference type="ARBA" id="ARBA00004555"/>
    </source>
</evidence>
<comment type="subcellular location">
    <subcellularLocation>
        <location evidence="1">Golgi apparatus</location>
    </subcellularLocation>
</comment>
<keyword evidence="4" id="KW-1015">Disulfide bond</keyword>
<comment type="similarity">
    <text evidence="2">Belongs to the FAM20 family.</text>
</comment>
<feature type="binding site" evidence="7">
    <location>
        <position position="146"/>
    </location>
    <ligand>
        <name>ATP</name>
        <dbReference type="ChEBI" id="CHEBI:30616"/>
    </ligand>
</feature>
<name>A0A8W8KW33_MAGGI</name>
<feature type="domain" description="FAM20 C-terminal" evidence="9">
    <location>
        <begin position="211"/>
        <end position="417"/>
    </location>
</feature>
<organism evidence="10 11">
    <name type="scientific">Magallana gigas</name>
    <name type="common">Pacific oyster</name>
    <name type="synonym">Crassostrea gigas</name>
    <dbReference type="NCBI Taxonomy" id="29159"/>
    <lineage>
        <taxon>Eukaryota</taxon>
        <taxon>Metazoa</taxon>
        <taxon>Spiralia</taxon>
        <taxon>Lophotrochozoa</taxon>
        <taxon>Mollusca</taxon>
        <taxon>Bivalvia</taxon>
        <taxon>Autobranchia</taxon>
        <taxon>Pteriomorphia</taxon>
        <taxon>Ostreida</taxon>
        <taxon>Ostreoidea</taxon>
        <taxon>Ostreidae</taxon>
        <taxon>Magallana</taxon>
    </lineage>
</organism>
<evidence type="ECO:0000313" key="10">
    <source>
        <dbReference type="EnsemblMetazoa" id="G25271.2:cds"/>
    </source>
</evidence>
<keyword evidence="5" id="KW-0325">Glycoprotein</keyword>
<dbReference type="InterPro" id="IPR024869">
    <property type="entry name" value="FAM20"/>
</dbReference>
<dbReference type="Pfam" id="PF06702">
    <property type="entry name" value="Fam20C"/>
    <property type="match status" value="1"/>
</dbReference>
<evidence type="ECO:0000256" key="4">
    <source>
        <dbReference type="ARBA" id="ARBA00023157"/>
    </source>
</evidence>